<evidence type="ECO:0000313" key="3">
    <source>
        <dbReference type="Proteomes" id="UP000006062"/>
    </source>
</evidence>
<keyword evidence="3" id="KW-1185">Reference proteome</keyword>
<dbReference type="AlphaFoldDB" id="I3Y6A7"/>
<dbReference type="KEGG" id="tvi:Thivi_0464"/>
<evidence type="ECO:0000313" key="2">
    <source>
        <dbReference type="EMBL" id="AFL72525.1"/>
    </source>
</evidence>
<gene>
    <name evidence="2" type="ordered locus">Thivi_0464</name>
</gene>
<dbReference type="STRING" id="765911.Thivi_0464"/>
<sequence length="147" mass="16627">MPMRDSIFVDSNLWLYAFVLRPGEEVKHARALALLEARDRYTISTQVVSEVSVNLLRKAGMEENSLLDIVEGFYRRCRVVSTDLECHRTASRLRSAHQFSFWDSLIVAAALEADCLMLYSEDMQHGQVIDHKLTILNPLLEAATSAG</sequence>
<dbReference type="eggNOG" id="COG5573">
    <property type="taxonomic scope" value="Bacteria"/>
</dbReference>
<protein>
    <submittedName>
        <fullName evidence="2">Putative nucleic-acid-binding protein, contains PIN domain</fullName>
    </submittedName>
</protein>
<proteinExistence type="predicted"/>
<accession>I3Y6A7</accession>
<dbReference type="InterPro" id="IPR029060">
    <property type="entry name" value="PIN-like_dom_sf"/>
</dbReference>
<dbReference type="HOGENOM" id="CLU_128080_1_0_6"/>
<evidence type="ECO:0000259" key="1">
    <source>
        <dbReference type="Pfam" id="PF01850"/>
    </source>
</evidence>
<dbReference type="InterPro" id="IPR002716">
    <property type="entry name" value="PIN_dom"/>
</dbReference>
<organism evidence="2 3">
    <name type="scientific">Thiocystis violascens (strain ATCC 17096 / DSM 198 / 6111)</name>
    <name type="common">Chromatium violascens</name>
    <dbReference type="NCBI Taxonomy" id="765911"/>
    <lineage>
        <taxon>Bacteria</taxon>
        <taxon>Pseudomonadati</taxon>
        <taxon>Pseudomonadota</taxon>
        <taxon>Gammaproteobacteria</taxon>
        <taxon>Chromatiales</taxon>
        <taxon>Chromatiaceae</taxon>
        <taxon>Thiocystis</taxon>
    </lineage>
</organism>
<dbReference type="Proteomes" id="UP000006062">
    <property type="component" value="Chromosome"/>
</dbReference>
<feature type="domain" description="PIN" evidence="1">
    <location>
        <begin position="7"/>
        <end position="122"/>
    </location>
</feature>
<dbReference type="Gene3D" id="3.40.50.1010">
    <property type="entry name" value="5'-nuclease"/>
    <property type="match status" value="1"/>
</dbReference>
<name>I3Y6A7_THIV6</name>
<dbReference type="EMBL" id="CP003154">
    <property type="protein sequence ID" value="AFL72525.1"/>
    <property type="molecule type" value="Genomic_DNA"/>
</dbReference>
<reference evidence="2 3" key="1">
    <citation type="submission" date="2012-06" db="EMBL/GenBank/DDBJ databases">
        <title>Complete sequence of Thiocystis violascens DSM 198.</title>
        <authorList>
            <consortium name="US DOE Joint Genome Institute"/>
            <person name="Lucas S."/>
            <person name="Han J."/>
            <person name="Lapidus A."/>
            <person name="Cheng J.-F."/>
            <person name="Goodwin L."/>
            <person name="Pitluck S."/>
            <person name="Peters L."/>
            <person name="Ovchinnikova G."/>
            <person name="Teshima H."/>
            <person name="Detter J.C."/>
            <person name="Han C."/>
            <person name="Tapia R."/>
            <person name="Land M."/>
            <person name="Hauser L."/>
            <person name="Kyrpides N."/>
            <person name="Ivanova N."/>
            <person name="Pagani I."/>
            <person name="Vogl K."/>
            <person name="Liu Z."/>
            <person name="Frigaard N.-U."/>
            <person name="Bryant D."/>
            <person name="Woyke T."/>
        </authorList>
    </citation>
    <scope>NUCLEOTIDE SEQUENCE [LARGE SCALE GENOMIC DNA]</scope>
    <source>
        <strain evidence="3">ATCC 17096 / DSM 198 / 6111</strain>
    </source>
</reference>
<dbReference type="Pfam" id="PF01850">
    <property type="entry name" value="PIN"/>
    <property type="match status" value="1"/>
</dbReference>
<dbReference type="CDD" id="cd18692">
    <property type="entry name" value="PIN_VapC-like"/>
    <property type="match status" value="1"/>
</dbReference>
<dbReference type="SUPFAM" id="SSF88723">
    <property type="entry name" value="PIN domain-like"/>
    <property type="match status" value="1"/>
</dbReference>